<dbReference type="GO" id="GO:0051536">
    <property type="term" value="F:iron-sulfur cluster binding"/>
    <property type="evidence" value="ECO:0007669"/>
    <property type="project" value="InterPro"/>
</dbReference>
<evidence type="ECO:0000259" key="1">
    <source>
        <dbReference type="Pfam" id="PF01106"/>
    </source>
</evidence>
<dbReference type="InterPro" id="IPR001075">
    <property type="entry name" value="NIF_FeS_clus_asmbl_NifU_C"/>
</dbReference>
<dbReference type="GO" id="GO:0016226">
    <property type="term" value="P:iron-sulfur cluster assembly"/>
    <property type="evidence" value="ECO:0007669"/>
    <property type="project" value="InterPro"/>
</dbReference>
<comment type="caution">
    <text evidence="2">The sequence shown here is derived from an EMBL/GenBank/DDBJ whole genome shotgun (WGS) entry which is preliminary data.</text>
</comment>
<sequence>MITQETIETHLKTLKPLLEKGGKNIEIMSCEPPHVVIKLSGFCHDCGCSSSYEEGIKELIFNQCPEIESVEFV</sequence>
<dbReference type="EMBL" id="LCAU01000009">
    <property type="protein sequence ID" value="KKR97733.1"/>
    <property type="molecule type" value="Genomic_DNA"/>
</dbReference>
<evidence type="ECO:0000313" key="2">
    <source>
        <dbReference type="EMBL" id="KKR97733.1"/>
    </source>
</evidence>
<organism evidence="2 3">
    <name type="scientific">Candidatus Uhrbacteria bacterium GW2011_GWF2_41_16</name>
    <dbReference type="NCBI Taxonomy" id="1618997"/>
    <lineage>
        <taxon>Bacteria</taxon>
        <taxon>Candidatus Uhriibacteriota</taxon>
    </lineage>
</organism>
<accession>A0A0G0V9N5</accession>
<dbReference type="Proteomes" id="UP000034746">
    <property type="component" value="Unassembled WGS sequence"/>
</dbReference>
<dbReference type="AlphaFoldDB" id="A0A0G0V9N5"/>
<protein>
    <recommendedName>
        <fullName evidence="1">NIF system FeS cluster assembly NifU C-terminal domain-containing protein</fullName>
    </recommendedName>
</protein>
<feature type="domain" description="NIF system FeS cluster assembly NifU C-terminal" evidence="1">
    <location>
        <begin position="7"/>
        <end position="71"/>
    </location>
</feature>
<dbReference type="Gene3D" id="3.30.300.130">
    <property type="entry name" value="Fe-S cluster assembly (FSCA)"/>
    <property type="match status" value="1"/>
</dbReference>
<proteinExistence type="predicted"/>
<gene>
    <name evidence="2" type="ORF">UU48_C0009G0005</name>
</gene>
<dbReference type="Pfam" id="PF01106">
    <property type="entry name" value="NifU"/>
    <property type="match status" value="1"/>
</dbReference>
<dbReference type="InterPro" id="IPR034904">
    <property type="entry name" value="FSCA_dom_sf"/>
</dbReference>
<reference evidence="2 3" key="1">
    <citation type="journal article" date="2015" name="Nature">
        <title>rRNA introns, odd ribosomes, and small enigmatic genomes across a large radiation of phyla.</title>
        <authorList>
            <person name="Brown C.T."/>
            <person name="Hug L.A."/>
            <person name="Thomas B.C."/>
            <person name="Sharon I."/>
            <person name="Castelle C.J."/>
            <person name="Singh A."/>
            <person name="Wilkins M.J."/>
            <person name="Williams K.H."/>
            <person name="Banfield J.F."/>
        </authorList>
    </citation>
    <scope>NUCLEOTIDE SEQUENCE [LARGE SCALE GENOMIC DNA]</scope>
</reference>
<dbReference type="SUPFAM" id="SSF117916">
    <property type="entry name" value="Fe-S cluster assembly (FSCA) domain-like"/>
    <property type="match status" value="1"/>
</dbReference>
<evidence type="ECO:0000313" key="3">
    <source>
        <dbReference type="Proteomes" id="UP000034746"/>
    </source>
</evidence>
<dbReference type="GO" id="GO:0005506">
    <property type="term" value="F:iron ion binding"/>
    <property type="evidence" value="ECO:0007669"/>
    <property type="project" value="InterPro"/>
</dbReference>
<name>A0A0G0V9N5_9BACT</name>